<dbReference type="AlphaFoldDB" id="A0A0K0XX63"/>
<keyword evidence="5" id="KW-0067">ATP-binding</keyword>
<dbReference type="EMBL" id="CP012154">
    <property type="protein sequence ID" value="AKS42270.1"/>
    <property type="molecule type" value="Genomic_DNA"/>
</dbReference>
<comment type="similarity">
    <text evidence="1">Belongs to the diphosphomevalonate decarboxylase family.</text>
</comment>
<organism evidence="10 11">
    <name type="scientific">Wenzhouxiangella marina</name>
    <dbReference type="NCBI Taxonomy" id="1579979"/>
    <lineage>
        <taxon>Bacteria</taxon>
        <taxon>Pseudomonadati</taxon>
        <taxon>Pseudomonadota</taxon>
        <taxon>Gammaproteobacteria</taxon>
        <taxon>Chromatiales</taxon>
        <taxon>Wenzhouxiangellaceae</taxon>
        <taxon>Wenzhouxiangella</taxon>
    </lineage>
</organism>
<evidence type="ECO:0000256" key="2">
    <source>
        <dbReference type="ARBA" id="ARBA00012296"/>
    </source>
</evidence>
<dbReference type="NCBIfam" id="TIGR01240">
    <property type="entry name" value="mevDPdecarb"/>
    <property type="match status" value="1"/>
</dbReference>
<dbReference type="Gene3D" id="3.30.230.10">
    <property type="match status" value="1"/>
</dbReference>
<keyword evidence="4" id="KW-0547">Nucleotide-binding</keyword>
<evidence type="ECO:0000256" key="3">
    <source>
        <dbReference type="ARBA" id="ARBA00022516"/>
    </source>
</evidence>
<sequence>MDIQEARARAGSNIALVKYWGKRDEALNLPATGSLSITLDTLHTDTRLVPDPSLAADQFELNGRPADPARLRAFLDRFRALAGREGHFQVISSNSFPTSAGLASSASAFAALAVAANRAFGLDLSPTRLSELARQGSGSAARSIFGGFVEMARGEAPDGSDCVARPLAPAEHWPLEVVVAVTSEEAKSVSSSEGMRRTMRTSPYYPAWVEQVDRDLALARESILSRDFAALADVAEASALAMHASALAARPGVIYFKPATLACLERVRELRASGLDVFFTVDAGPQVKAICRPEHRRPVADALAELPGVHRVLEARLGPGAVELP</sequence>
<dbReference type="Proteomes" id="UP000066624">
    <property type="component" value="Chromosome"/>
</dbReference>
<dbReference type="GO" id="GO:0005524">
    <property type="term" value="F:ATP binding"/>
    <property type="evidence" value="ECO:0007669"/>
    <property type="project" value="UniProtKB-KW"/>
</dbReference>
<gene>
    <name evidence="10" type="ORF">WM2015_1904</name>
</gene>
<reference evidence="10 11" key="1">
    <citation type="submission" date="2015-07" db="EMBL/GenBank/DDBJ databases">
        <authorList>
            <person name="Noorani M."/>
        </authorList>
    </citation>
    <scope>NUCLEOTIDE SEQUENCE [LARGE SCALE GENOMIC DNA]</scope>
    <source>
        <strain evidence="10 11">KCTC 42284</strain>
    </source>
</reference>
<dbReference type="SUPFAM" id="SSF54211">
    <property type="entry name" value="Ribosomal protein S5 domain 2-like"/>
    <property type="match status" value="1"/>
</dbReference>
<dbReference type="PIRSF" id="PIRSF015950">
    <property type="entry name" value="Mev_P_decrbx"/>
    <property type="match status" value="1"/>
</dbReference>
<dbReference type="InterPro" id="IPR020568">
    <property type="entry name" value="Ribosomal_Su5_D2-typ_SF"/>
</dbReference>
<dbReference type="Pfam" id="PF22700">
    <property type="entry name" value="MVD-like_N"/>
    <property type="match status" value="1"/>
</dbReference>
<accession>A0A0K0XX63</accession>
<dbReference type="OrthoDB" id="5498344at2"/>
<dbReference type="GO" id="GO:0019287">
    <property type="term" value="P:isopentenyl diphosphate biosynthetic process, mevalonate pathway"/>
    <property type="evidence" value="ECO:0007669"/>
    <property type="project" value="InterPro"/>
</dbReference>
<dbReference type="InterPro" id="IPR014721">
    <property type="entry name" value="Ribsml_uS5_D2-typ_fold_subgr"/>
</dbReference>
<evidence type="ECO:0000256" key="6">
    <source>
        <dbReference type="ARBA" id="ARBA00023098"/>
    </source>
</evidence>
<dbReference type="InterPro" id="IPR041431">
    <property type="entry name" value="Mvd1_C"/>
</dbReference>
<evidence type="ECO:0000313" key="11">
    <source>
        <dbReference type="Proteomes" id="UP000066624"/>
    </source>
</evidence>
<dbReference type="InterPro" id="IPR036554">
    <property type="entry name" value="GHMP_kinase_C_sf"/>
</dbReference>
<evidence type="ECO:0000313" key="10">
    <source>
        <dbReference type="EMBL" id="AKS42270.1"/>
    </source>
</evidence>
<dbReference type="InterPro" id="IPR053859">
    <property type="entry name" value="MVD-like_N"/>
</dbReference>
<dbReference type="InterPro" id="IPR029765">
    <property type="entry name" value="Mev_diP_decarb"/>
</dbReference>
<keyword evidence="7" id="KW-0456">Lyase</keyword>
<evidence type="ECO:0000256" key="5">
    <source>
        <dbReference type="ARBA" id="ARBA00022840"/>
    </source>
</evidence>
<evidence type="ECO:0000256" key="4">
    <source>
        <dbReference type="ARBA" id="ARBA00022741"/>
    </source>
</evidence>
<proteinExistence type="inferred from homology"/>
<dbReference type="InterPro" id="IPR005935">
    <property type="entry name" value="Mev_decarb"/>
</dbReference>
<dbReference type="GO" id="GO:0004163">
    <property type="term" value="F:diphosphomevalonate decarboxylase activity"/>
    <property type="evidence" value="ECO:0007669"/>
    <property type="project" value="UniProtKB-EC"/>
</dbReference>
<dbReference type="PANTHER" id="PTHR10977:SF3">
    <property type="entry name" value="DIPHOSPHOMEVALONATE DECARBOXYLASE"/>
    <property type="match status" value="1"/>
</dbReference>
<feature type="domain" description="Diphosphomevalonate decarboxylase-like N-terminal" evidence="9">
    <location>
        <begin position="10"/>
        <end position="164"/>
    </location>
</feature>
<protein>
    <recommendedName>
        <fullName evidence="2">diphosphomevalonate decarboxylase</fullName>
        <ecNumber evidence="2">4.1.1.33</ecNumber>
    </recommendedName>
</protein>
<keyword evidence="6" id="KW-0443">Lipid metabolism</keyword>
<dbReference type="Pfam" id="PF18376">
    <property type="entry name" value="MDD_C"/>
    <property type="match status" value="1"/>
</dbReference>
<keyword evidence="3" id="KW-0444">Lipid biosynthesis</keyword>
<evidence type="ECO:0000259" key="8">
    <source>
        <dbReference type="Pfam" id="PF18376"/>
    </source>
</evidence>
<feature type="domain" description="Mvd1 C-terminal" evidence="8">
    <location>
        <begin position="177"/>
        <end position="304"/>
    </location>
</feature>
<dbReference type="KEGG" id="wma:WM2015_1904"/>
<name>A0A0K0XX63_9GAMM</name>
<dbReference type="RefSeq" id="WP_049725845.1">
    <property type="nucleotide sequence ID" value="NZ_CP012154.1"/>
</dbReference>
<evidence type="ECO:0000259" key="9">
    <source>
        <dbReference type="Pfam" id="PF22700"/>
    </source>
</evidence>
<evidence type="ECO:0000256" key="7">
    <source>
        <dbReference type="ARBA" id="ARBA00023239"/>
    </source>
</evidence>
<dbReference type="STRING" id="1579979.WM2015_1904"/>
<keyword evidence="11" id="KW-1185">Reference proteome</keyword>
<dbReference type="PANTHER" id="PTHR10977">
    <property type="entry name" value="DIPHOSPHOMEVALONATE DECARBOXYLASE"/>
    <property type="match status" value="1"/>
</dbReference>
<dbReference type="GO" id="GO:0005829">
    <property type="term" value="C:cytosol"/>
    <property type="evidence" value="ECO:0007669"/>
    <property type="project" value="InterPro"/>
</dbReference>
<dbReference type="FunFam" id="3.30.230.10:FF:000072">
    <property type="entry name" value="Diphosphomevalonate decarboxylase"/>
    <property type="match status" value="1"/>
</dbReference>
<dbReference type="Gene3D" id="3.30.70.890">
    <property type="entry name" value="GHMP kinase, C-terminal domain"/>
    <property type="match status" value="1"/>
</dbReference>
<dbReference type="EC" id="4.1.1.33" evidence="2"/>
<dbReference type="PATRIC" id="fig|1579979.3.peg.1948"/>
<evidence type="ECO:0000256" key="1">
    <source>
        <dbReference type="ARBA" id="ARBA00008831"/>
    </source>
</evidence>
<dbReference type="SUPFAM" id="SSF55060">
    <property type="entry name" value="GHMP Kinase, C-terminal domain"/>
    <property type="match status" value="1"/>
</dbReference>